<dbReference type="PANTHER" id="PTHR12385:SF14">
    <property type="entry name" value="CHOLINE TRANSPORTER-LIKE 2"/>
    <property type="match status" value="1"/>
</dbReference>
<keyword evidence="9" id="KW-1185">Reference proteome</keyword>
<evidence type="ECO:0000256" key="7">
    <source>
        <dbReference type="RuleBase" id="RU368066"/>
    </source>
</evidence>
<feature type="transmembrane region" description="Helical" evidence="7">
    <location>
        <begin position="309"/>
        <end position="336"/>
    </location>
</feature>
<dbReference type="InterPro" id="IPR007603">
    <property type="entry name" value="Choline_transptr-like"/>
</dbReference>
<dbReference type="Proteomes" id="UP001627154">
    <property type="component" value="Unassembled WGS sequence"/>
</dbReference>
<accession>A0ABD2VTZ6</accession>
<keyword evidence="5 7" id="KW-0472">Membrane</keyword>
<evidence type="ECO:0000313" key="9">
    <source>
        <dbReference type="Proteomes" id="UP001627154"/>
    </source>
</evidence>
<dbReference type="AlphaFoldDB" id="A0ABD2VTZ6"/>
<feature type="transmembrane region" description="Helical" evidence="7">
    <location>
        <begin position="128"/>
        <end position="149"/>
    </location>
</feature>
<gene>
    <name evidence="8" type="ORF">TKK_019981</name>
</gene>
<keyword evidence="3 7" id="KW-0812">Transmembrane</keyword>
<evidence type="ECO:0000256" key="5">
    <source>
        <dbReference type="ARBA" id="ARBA00023136"/>
    </source>
</evidence>
<comment type="function">
    <text evidence="7">Choline transporter.</text>
</comment>
<evidence type="ECO:0000313" key="8">
    <source>
        <dbReference type="EMBL" id="KAL3384190.1"/>
    </source>
</evidence>
<feature type="transmembrane region" description="Helical" evidence="7">
    <location>
        <begin position="102"/>
        <end position="122"/>
    </location>
</feature>
<keyword evidence="6" id="KW-0325">Glycoprotein</keyword>
<evidence type="ECO:0000256" key="4">
    <source>
        <dbReference type="ARBA" id="ARBA00022989"/>
    </source>
</evidence>
<keyword evidence="4 7" id="KW-1133">Transmembrane helix</keyword>
<dbReference type="EMBL" id="JBJJXI010000177">
    <property type="protein sequence ID" value="KAL3384190.1"/>
    <property type="molecule type" value="Genomic_DNA"/>
</dbReference>
<organism evidence="8 9">
    <name type="scientific">Trichogramma kaykai</name>
    <dbReference type="NCBI Taxonomy" id="54128"/>
    <lineage>
        <taxon>Eukaryota</taxon>
        <taxon>Metazoa</taxon>
        <taxon>Ecdysozoa</taxon>
        <taxon>Arthropoda</taxon>
        <taxon>Hexapoda</taxon>
        <taxon>Insecta</taxon>
        <taxon>Pterygota</taxon>
        <taxon>Neoptera</taxon>
        <taxon>Endopterygota</taxon>
        <taxon>Hymenoptera</taxon>
        <taxon>Apocrita</taxon>
        <taxon>Proctotrupomorpha</taxon>
        <taxon>Chalcidoidea</taxon>
        <taxon>Trichogrammatidae</taxon>
        <taxon>Trichogramma</taxon>
    </lineage>
</organism>
<dbReference type="GO" id="GO:0022857">
    <property type="term" value="F:transmembrane transporter activity"/>
    <property type="evidence" value="ECO:0007669"/>
    <property type="project" value="UniProtKB-UniRule"/>
</dbReference>
<evidence type="ECO:0000256" key="1">
    <source>
        <dbReference type="ARBA" id="ARBA00004141"/>
    </source>
</evidence>
<feature type="transmembrane region" description="Helical" evidence="7">
    <location>
        <begin position="72"/>
        <end position="95"/>
    </location>
</feature>
<feature type="transmembrane region" description="Helical" evidence="7">
    <location>
        <begin position="368"/>
        <end position="389"/>
    </location>
</feature>
<proteinExistence type="inferred from homology"/>
<comment type="caution">
    <text evidence="8">The sequence shown here is derived from an EMBL/GenBank/DDBJ whole genome shotgun (WGS) entry which is preliminary data.</text>
</comment>
<protein>
    <recommendedName>
        <fullName evidence="7">Choline transporter-like protein</fullName>
    </recommendedName>
</protein>
<comment type="similarity">
    <text evidence="2 7">Belongs to the CTL (choline transporter-like) family.</text>
</comment>
<evidence type="ECO:0000256" key="3">
    <source>
        <dbReference type="ARBA" id="ARBA00022692"/>
    </source>
</evidence>
<dbReference type="Pfam" id="PF04515">
    <property type="entry name" value="Choline_transpo"/>
    <property type="match status" value="1"/>
</dbReference>
<reference evidence="8 9" key="1">
    <citation type="journal article" date="2024" name="bioRxiv">
        <title>A reference genome for Trichogramma kaykai: A tiny desert-dwelling parasitoid wasp with competing sex-ratio distorters.</title>
        <authorList>
            <person name="Culotta J."/>
            <person name="Lindsey A.R."/>
        </authorList>
    </citation>
    <scope>NUCLEOTIDE SEQUENCE [LARGE SCALE GENOMIC DNA]</scope>
    <source>
        <strain evidence="8 9">KSX58</strain>
    </source>
</reference>
<dbReference type="PANTHER" id="PTHR12385">
    <property type="entry name" value="CHOLINE TRANSPORTER-LIKE (SLC FAMILY 44)"/>
    <property type="match status" value="1"/>
</dbReference>
<evidence type="ECO:0000256" key="6">
    <source>
        <dbReference type="ARBA" id="ARBA00023180"/>
    </source>
</evidence>
<feature type="transmembrane region" description="Helical" evidence="7">
    <location>
        <begin position="170"/>
        <end position="195"/>
    </location>
</feature>
<feature type="transmembrane region" description="Helical" evidence="7">
    <location>
        <begin position="224"/>
        <end position="248"/>
    </location>
</feature>
<comment type="subcellular location">
    <subcellularLocation>
        <location evidence="7">Cell membrane</location>
        <topology evidence="7">Multi-pass membrane protein</topology>
    </subcellularLocation>
    <subcellularLocation>
        <location evidence="1">Membrane</location>
        <topology evidence="1">Multi-pass membrane protein</topology>
    </subcellularLocation>
</comment>
<dbReference type="GO" id="GO:0005886">
    <property type="term" value="C:plasma membrane"/>
    <property type="evidence" value="ECO:0007669"/>
    <property type="project" value="UniProtKB-SubCell"/>
</dbReference>
<feature type="transmembrane region" description="Helical" evidence="7">
    <location>
        <begin position="25"/>
        <end position="46"/>
    </location>
</feature>
<sequence length="473" mass="52818">MESDSLLIPRNPNILEKRRSPTDTAYTVFFWMVLPCWIATGIYAYVTGDSSKLLPPDVADEIEQALTTSRQVLLIIVGFVLLTSLYSLLFVVVLLKFRNISVGVLGLCWMPVATCIVLAALYPTVWAFYALAASVCSAVLTHVLIHTEWFYLTEAIVKETCQLLSQNGKIVLYTVLFYLLGLLLVVFGATTHMFLATIEDEDEPELRPAHVDFMMALNFVASSWIPWSVSNFAQLVIAGTFASCYWDADKASMHHRSRDTVTAFIKIAAKYHIGTVTHGAWIFGVLTAIGTIVKLLVDSFRQRGRDLKLILLTVSNLFDAVVLRFTMCSAITMCAVHGQDYMESAALAADHLARHTKRCLLMAKMTEWILFMGVIFISLLTMFCTSGYLSSTVEPEDLNVLMVFIALGSLIFVLPVFSLLATGFNTILLCVLEDADQNDGSYEKPYHMRPELRTALEIDGPPDWYQRGGKYIC</sequence>
<evidence type="ECO:0000256" key="2">
    <source>
        <dbReference type="ARBA" id="ARBA00007168"/>
    </source>
</evidence>
<feature type="transmembrane region" description="Helical" evidence="7">
    <location>
        <begin position="401"/>
        <end position="421"/>
    </location>
</feature>
<name>A0ABD2VTZ6_9HYME</name>